<feature type="coiled-coil region" evidence="1">
    <location>
        <begin position="57"/>
        <end position="109"/>
    </location>
</feature>
<evidence type="ECO:0000313" key="3">
    <source>
        <dbReference type="EMBL" id="KAK4550546.1"/>
    </source>
</evidence>
<gene>
    <name evidence="3" type="ORF">LTR36_000125</name>
</gene>
<feature type="compositionally biased region" description="Basic and acidic residues" evidence="2">
    <location>
        <begin position="302"/>
        <end position="315"/>
    </location>
</feature>
<dbReference type="EMBL" id="JAVFHQ010000001">
    <property type="protein sequence ID" value="KAK4550546.1"/>
    <property type="molecule type" value="Genomic_DNA"/>
</dbReference>
<dbReference type="AlphaFoldDB" id="A0AAV9JXN8"/>
<organism evidence="3 4">
    <name type="scientific">Oleoguttula mirabilis</name>
    <dbReference type="NCBI Taxonomy" id="1507867"/>
    <lineage>
        <taxon>Eukaryota</taxon>
        <taxon>Fungi</taxon>
        <taxon>Dikarya</taxon>
        <taxon>Ascomycota</taxon>
        <taxon>Pezizomycotina</taxon>
        <taxon>Dothideomycetes</taxon>
        <taxon>Dothideomycetidae</taxon>
        <taxon>Mycosphaerellales</taxon>
        <taxon>Teratosphaeriaceae</taxon>
        <taxon>Oleoguttula</taxon>
    </lineage>
</organism>
<evidence type="ECO:0000313" key="4">
    <source>
        <dbReference type="Proteomes" id="UP001324427"/>
    </source>
</evidence>
<proteinExistence type="predicted"/>
<dbReference type="Proteomes" id="UP001324427">
    <property type="component" value="Unassembled WGS sequence"/>
</dbReference>
<name>A0AAV9JXN8_9PEZI</name>
<reference evidence="3 4" key="1">
    <citation type="submission" date="2021-11" db="EMBL/GenBank/DDBJ databases">
        <title>Black yeast isolated from Biological Soil Crust.</title>
        <authorList>
            <person name="Kurbessoian T."/>
        </authorList>
    </citation>
    <scope>NUCLEOTIDE SEQUENCE [LARGE SCALE GENOMIC DNA]</scope>
    <source>
        <strain evidence="3 4">CCFEE 5522</strain>
    </source>
</reference>
<keyword evidence="1" id="KW-0175">Coiled coil</keyword>
<accession>A0AAV9JXN8</accession>
<feature type="region of interest" description="Disordered" evidence="2">
    <location>
        <begin position="290"/>
        <end position="377"/>
    </location>
</feature>
<sequence>MASTKDQAELNKLIAKLTPACPQPARSSRSGLGRALAEIANAVDSTVAGGEYYAKENKSLSRKINELTSENQLLRSASRYGGDDYDRQNRGLSKKINDVIRENQQLKAESAALGVENLTWKTFYAQLMAGGAFNAEPARPQYGAMNQDRWQRMAPTAAAAVPRQTTAATGPVRASLERDKATHLASHAAAPEQRPAATQEIAPMIAAKESKKRSYSDVDAAPPAKVPKLDYGHPIVRQAVKATAWTPGDSKVTAPKFGETMFGPPATADEIRKPMSKDVTKSAVPQLGEAMFGAPAPGAPGTDDHRSKSEPKHDFQFTLPKTFGALGTRGTSDRCSWSEPRESAKLAVPKLGETMFGAPDTHDSSFKMESKDLDEVL</sequence>
<evidence type="ECO:0000256" key="1">
    <source>
        <dbReference type="SAM" id="Coils"/>
    </source>
</evidence>
<feature type="compositionally biased region" description="Basic and acidic residues" evidence="2">
    <location>
        <begin position="360"/>
        <end position="377"/>
    </location>
</feature>
<protein>
    <submittedName>
        <fullName evidence="3">Uncharacterized protein</fullName>
    </submittedName>
</protein>
<evidence type="ECO:0000256" key="2">
    <source>
        <dbReference type="SAM" id="MobiDB-lite"/>
    </source>
</evidence>
<keyword evidence="4" id="KW-1185">Reference proteome</keyword>
<comment type="caution">
    <text evidence="3">The sequence shown here is derived from an EMBL/GenBank/DDBJ whole genome shotgun (WGS) entry which is preliminary data.</text>
</comment>